<dbReference type="OrthoDB" id="5394411at2759"/>
<gene>
    <name evidence="2" type="ORF">UREG_00679</name>
</gene>
<evidence type="ECO:0000259" key="1">
    <source>
        <dbReference type="Pfam" id="PF12766"/>
    </source>
</evidence>
<name>C4JDB9_UNCRE</name>
<feature type="domain" description="Pyridoxamine 5'-phosphate oxidase Alr4036 family FMN-binding" evidence="1">
    <location>
        <begin position="13"/>
        <end position="225"/>
    </location>
</feature>
<dbReference type="InParanoid" id="C4JDB9"/>
<dbReference type="RefSeq" id="XP_002541165.1">
    <property type="nucleotide sequence ID" value="XM_002541119.1"/>
</dbReference>
<dbReference type="eggNOG" id="ENOG502S535">
    <property type="taxonomic scope" value="Eukaryota"/>
</dbReference>
<dbReference type="KEGG" id="ure:UREG_00679"/>
<dbReference type="HOGENOM" id="CLU_061619_0_0_1"/>
<sequence length="365" mass="42000">MTLKNKEIPPPRAPWRDLFDKQRGKAPVEFCLATVHHDPFTGRAYPRARTCIFRNFWSEIELHPAALREMDRSYVPVEPPAPKEHRVKDGWGLYPDEEEAGDAAAFEKDDDDSQTQYNFICGNDECGEYDDYDGIDARFDDTYYAQEYEEDSDDSFADLYGNNDDKATNEASFESDMFTFTTDVRMPKVGDLIDPDGGPGGYVEAVFWLRDVCVQWRVKGRAFVVGGDPEDEAEVQAREEIEKAMRACPGYSKKTLRKWSWEKEITAQFANLKPLMRAQLRPYLIPSFVLSSDCSHCSRKPVETGEKELFTDFTIKGHSKTSHQEPRYLMVYETPLLFKFGKNRTYGRESNFKEWNGAPANMFSC</sequence>
<dbReference type="Gene3D" id="2.30.110.10">
    <property type="entry name" value="Electron Transport, Fmn-binding Protein, Chain A"/>
    <property type="match status" value="1"/>
</dbReference>
<dbReference type="Proteomes" id="UP000002058">
    <property type="component" value="Unassembled WGS sequence"/>
</dbReference>
<dbReference type="SUPFAM" id="SSF50475">
    <property type="entry name" value="FMN-binding split barrel"/>
    <property type="match status" value="1"/>
</dbReference>
<accession>C4JDB9</accession>
<organism evidence="2 3">
    <name type="scientific">Uncinocarpus reesii (strain UAMH 1704)</name>
    <dbReference type="NCBI Taxonomy" id="336963"/>
    <lineage>
        <taxon>Eukaryota</taxon>
        <taxon>Fungi</taxon>
        <taxon>Dikarya</taxon>
        <taxon>Ascomycota</taxon>
        <taxon>Pezizomycotina</taxon>
        <taxon>Eurotiomycetes</taxon>
        <taxon>Eurotiomycetidae</taxon>
        <taxon>Onygenales</taxon>
        <taxon>Onygenaceae</taxon>
        <taxon>Uncinocarpus</taxon>
    </lineage>
</organism>
<dbReference type="PANTHER" id="PTHR28243:SF1">
    <property type="entry name" value="PYRIDOXAMINE 5'-PHOSPHATE OXIDASE ALR4036 FAMILY FMN-BINDING DOMAIN-CONTAINING PROTEIN"/>
    <property type="match status" value="1"/>
</dbReference>
<dbReference type="VEuPathDB" id="FungiDB:UREG_00679"/>
<evidence type="ECO:0000313" key="3">
    <source>
        <dbReference type="Proteomes" id="UP000002058"/>
    </source>
</evidence>
<protein>
    <recommendedName>
        <fullName evidence="1">Pyridoxamine 5'-phosphate oxidase Alr4036 family FMN-binding domain-containing protein</fullName>
    </recommendedName>
</protein>
<dbReference type="GO" id="GO:0010181">
    <property type="term" value="F:FMN binding"/>
    <property type="evidence" value="ECO:0007669"/>
    <property type="project" value="InterPro"/>
</dbReference>
<dbReference type="AlphaFoldDB" id="C4JDB9"/>
<dbReference type="GeneID" id="8438700"/>
<proteinExistence type="predicted"/>
<dbReference type="InterPro" id="IPR012349">
    <property type="entry name" value="Split_barrel_FMN-bd"/>
</dbReference>
<dbReference type="EMBL" id="CH476615">
    <property type="protein sequence ID" value="EEP75832.1"/>
    <property type="molecule type" value="Genomic_DNA"/>
</dbReference>
<dbReference type="Pfam" id="PF12766">
    <property type="entry name" value="Pyridox_oxase_2"/>
    <property type="match status" value="1"/>
</dbReference>
<dbReference type="InterPro" id="IPR024624">
    <property type="entry name" value="Pyridox_Oxase_Alr4036_FMN-bd"/>
</dbReference>
<keyword evidence="3" id="KW-1185">Reference proteome</keyword>
<reference evidence="3" key="1">
    <citation type="journal article" date="2009" name="Genome Res.">
        <title>Comparative genomic analyses of the human fungal pathogens Coccidioides and their relatives.</title>
        <authorList>
            <person name="Sharpton T.J."/>
            <person name="Stajich J.E."/>
            <person name="Rounsley S.D."/>
            <person name="Gardner M.J."/>
            <person name="Wortman J.R."/>
            <person name="Jordar V.S."/>
            <person name="Maiti R."/>
            <person name="Kodira C.D."/>
            <person name="Neafsey D.E."/>
            <person name="Zeng Q."/>
            <person name="Hung C.-Y."/>
            <person name="McMahan C."/>
            <person name="Muszewska A."/>
            <person name="Grynberg M."/>
            <person name="Mandel M.A."/>
            <person name="Kellner E.M."/>
            <person name="Barker B.M."/>
            <person name="Galgiani J.N."/>
            <person name="Orbach M.J."/>
            <person name="Kirkland T.N."/>
            <person name="Cole G.T."/>
            <person name="Henn M.R."/>
            <person name="Birren B.W."/>
            <person name="Taylor J.W."/>
        </authorList>
    </citation>
    <scope>NUCLEOTIDE SEQUENCE [LARGE SCALE GENOMIC DNA]</scope>
    <source>
        <strain evidence="3">UAMH 1704</strain>
    </source>
</reference>
<evidence type="ECO:0000313" key="2">
    <source>
        <dbReference type="EMBL" id="EEP75832.1"/>
    </source>
</evidence>
<dbReference type="PANTHER" id="PTHR28243">
    <property type="entry name" value="AGL049CP"/>
    <property type="match status" value="1"/>
</dbReference>